<dbReference type="SUPFAM" id="SSF47413">
    <property type="entry name" value="lambda repressor-like DNA-binding domains"/>
    <property type="match status" value="1"/>
</dbReference>
<name>A0A8J2XPE7_9GAMM</name>
<dbReference type="Pfam" id="PF00356">
    <property type="entry name" value="LacI"/>
    <property type="match status" value="1"/>
</dbReference>
<evidence type="ECO:0000313" key="6">
    <source>
        <dbReference type="Proteomes" id="UP000619743"/>
    </source>
</evidence>
<keyword evidence="3" id="KW-0804">Transcription</keyword>
<feature type="domain" description="HTH lacI-type" evidence="4">
    <location>
        <begin position="2"/>
        <end position="56"/>
    </location>
</feature>
<sequence>MATIKDVAKLAGVSKATVSRVLNGNERVSQVARDKVKQAMNDLGYKPSALAQALATNRSRTIGMVVSDLSGPFFGPIMKSAERVIRDAGFQLVVTNGHGQADREREAIEFMTNRPVDALILTVFGFPEEEIVELHRNGTPIVLLNRHIQGFEDNCIYLDNEQGGYLATKRMLELGHNRIAFLAGHFTHHDSVERLEGYQRALAEFGVPFRQELVFDDDYNEDGGRRMCQKLLNLKREFSAMFCGNDLIAIGARDILNQNGLLHGTCMVGFDDVTFARYLNPSLSSVFFPVEEMGERAGHMALAMAGQRSESVGHILQPKLIERQSLCPPASKAD</sequence>
<evidence type="ECO:0000313" key="5">
    <source>
        <dbReference type="EMBL" id="GGA79455.1"/>
    </source>
</evidence>
<organism evidence="5 6">
    <name type="scientific">Neiella marina</name>
    <dbReference type="NCBI Taxonomy" id="508461"/>
    <lineage>
        <taxon>Bacteria</taxon>
        <taxon>Pseudomonadati</taxon>
        <taxon>Pseudomonadota</taxon>
        <taxon>Gammaproteobacteria</taxon>
        <taxon>Alteromonadales</taxon>
        <taxon>Echinimonadaceae</taxon>
        <taxon>Neiella</taxon>
    </lineage>
</organism>
<dbReference type="CDD" id="cd06270">
    <property type="entry name" value="PBP1_GalS-like"/>
    <property type="match status" value="1"/>
</dbReference>
<dbReference type="InterPro" id="IPR000843">
    <property type="entry name" value="HTH_LacI"/>
</dbReference>
<dbReference type="PROSITE" id="PS00356">
    <property type="entry name" value="HTH_LACI_1"/>
    <property type="match status" value="1"/>
</dbReference>
<keyword evidence="1" id="KW-0805">Transcription regulation</keyword>
<comment type="caution">
    <text evidence="5">The sequence shown here is derived from an EMBL/GenBank/DDBJ whole genome shotgun (WGS) entry which is preliminary data.</text>
</comment>
<evidence type="ECO:0000256" key="2">
    <source>
        <dbReference type="ARBA" id="ARBA00023125"/>
    </source>
</evidence>
<dbReference type="RefSeq" id="WP_087505846.1">
    <property type="nucleotide sequence ID" value="NZ_BMDX01000010.1"/>
</dbReference>
<dbReference type="PRINTS" id="PR00036">
    <property type="entry name" value="HTHLACI"/>
</dbReference>
<evidence type="ECO:0000259" key="4">
    <source>
        <dbReference type="PROSITE" id="PS50932"/>
    </source>
</evidence>
<dbReference type="Proteomes" id="UP000619743">
    <property type="component" value="Unassembled WGS sequence"/>
</dbReference>
<dbReference type="Gene3D" id="3.40.50.2300">
    <property type="match status" value="2"/>
</dbReference>
<dbReference type="PANTHER" id="PTHR30146">
    <property type="entry name" value="LACI-RELATED TRANSCRIPTIONAL REPRESSOR"/>
    <property type="match status" value="1"/>
</dbReference>
<evidence type="ECO:0000256" key="1">
    <source>
        <dbReference type="ARBA" id="ARBA00023015"/>
    </source>
</evidence>
<dbReference type="InterPro" id="IPR010982">
    <property type="entry name" value="Lambda_DNA-bd_dom_sf"/>
</dbReference>
<dbReference type="GO" id="GO:0000976">
    <property type="term" value="F:transcription cis-regulatory region binding"/>
    <property type="evidence" value="ECO:0007669"/>
    <property type="project" value="TreeGrafter"/>
</dbReference>
<dbReference type="InterPro" id="IPR001761">
    <property type="entry name" value="Peripla_BP/Lac1_sug-bd_dom"/>
</dbReference>
<keyword evidence="2" id="KW-0238">DNA-binding</keyword>
<dbReference type="SMART" id="SM00354">
    <property type="entry name" value="HTH_LACI"/>
    <property type="match status" value="1"/>
</dbReference>
<dbReference type="EMBL" id="BMDX01000010">
    <property type="protein sequence ID" value="GGA79455.1"/>
    <property type="molecule type" value="Genomic_DNA"/>
</dbReference>
<dbReference type="PANTHER" id="PTHR30146:SF109">
    <property type="entry name" value="HTH-TYPE TRANSCRIPTIONAL REGULATOR GALS"/>
    <property type="match status" value="1"/>
</dbReference>
<accession>A0A8J2XPE7</accession>
<proteinExistence type="predicted"/>
<dbReference type="GO" id="GO:0003700">
    <property type="term" value="F:DNA-binding transcription factor activity"/>
    <property type="evidence" value="ECO:0007669"/>
    <property type="project" value="TreeGrafter"/>
</dbReference>
<dbReference type="AlphaFoldDB" id="A0A8J2XPE7"/>
<gene>
    <name evidence="5" type="ORF">GCM10011369_21760</name>
</gene>
<dbReference type="CDD" id="cd01392">
    <property type="entry name" value="HTH_LacI"/>
    <property type="match status" value="1"/>
</dbReference>
<keyword evidence="6" id="KW-1185">Reference proteome</keyword>
<dbReference type="SUPFAM" id="SSF53822">
    <property type="entry name" value="Periplasmic binding protein-like I"/>
    <property type="match status" value="1"/>
</dbReference>
<dbReference type="PROSITE" id="PS50932">
    <property type="entry name" value="HTH_LACI_2"/>
    <property type="match status" value="1"/>
</dbReference>
<evidence type="ECO:0000256" key="3">
    <source>
        <dbReference type="ARBA" id="ARBA00023163"/>
    </source>
</evidence>
<reference evidence="6" key="1">
    <citation type="journal article" date="2019" name="Int. J. Syst. Evol. Microbiol.">
        <title>The Global Catalogue of Microorganisms (GCM) 10K type strain sequencing project: providing services to taxonomists for standard genome sequencing and annotation.</title>
        <authorList>
            <consortium name="The Broad Institute Genomics Platform"/>
            <consortium name="The Broad Institute Genome Sequencing Center for Infectious Disease"/>
            <person name="Wu L."/>
            <person name="Ma J."/>
        </authorList>
    </citation>
    <scope>NUCLEOTIDE SEQUENCE [LARGE SCALE GENOMIC DNA]</scope>
    <source>
        <strain evidence="6">CGMCC 1.10130</strain>
    </source>
</reference>
<dbReference type="Gene3D" id="1.10.260.40">
    <property type="entry name" value="lambda repressor-like DNA-binding domains"/>
    <property type="match status" value="1"/>
</dbReference>
<dbReference type="InterPro" id="IPR028082">
    <property type="entry name" value="Peripla_BP_I"/>
</dbReference>
<dbReference type="Pfam" id="PF00532">
    <property type="entry name" value="Peripla_BP_1"/>
    <property type="match status" value="1"/>
</dbReference>
<protein>
    <submittedName>
        <fullName evidence="5">Transcriptional regulator GalR</fullName>
    </submittedName>
</protein>
<dbReference type="OrthoDB" id="9798934at2"/>